<sequence>MTRFLITLLALGIAALQAAAMALPDPEPMPYPMAEGGVPEVIPGPGMPSLKDLNVTSAQLYAMGAPSAGVLPREDGPVGWASGSRLKRWASQKCGPIEPMYVNVEGAVACYHYVRLASGTWTTPPGRRMGQICVSDGAVLIAGSTLRVLPETVEGSRIAEAVLWVLDNCTRPDKSIAGYHPVPGKTSYIVGIGKMDYLATRPIYAGGGGAW</sequence>
<keyword evidence="1" id="KW-0732">Signal</keyword>
<feature type="chain" id="PRO_5042943461" evidence="1">
    <location>
        <begin position="21"/>
        <end position="211"/>
    </location>
</feature>
<dbReference type="AlphaFoldDB" id="A0AAN6MK69"/>
<name>A0AAN6MK69_9PEZI</name>
<gene>
    <name evidence="2" type="ORF">C8A05DRAFT_34516</name>
</gene>
<accession>A0AAN6MK69</accession>
<dbReference type="EMBL" id="MU855555">
    <property type="protein sequence ID" value="KAK3901784.1"/>
    <property type="molecule type" value="Genomic_DNA"/>
</dbReference>
<evidence type="ECO:0000256" key="1">
    <source>
        <dbReference type="SAM" id="SignalP"/>
    </source>
</evidence>
<reference evidence="2" key="2">
    <citation type="submission" date="2023-05" db="EMBL/GenBank/DDBJ databases">
        <authorList>
            <consortium name="Lawrence Berkeley National Laboratory"/>
            <person name="Steindorff A."/>
            <person name="Hensen N."/>
            <person name="Bonometti L."/>
            <person name="Westerberg I."/>
            <person name="Brannstrom I.O."/>
            <person name="Guillou S."/>
            <person name="Cros-Aarteil S."/>
            <person name="Calhoun S."/>
            <person name="Haridas S."/>
            <person name="Kuo A."/>
            <person name="Mondo S."/>
            <person name="Pangilinan J."/>
            <person name="Riley R."/>
            <person name="Labutti K."/>
            <person name="Andreopoulos B."/>
            <person name="Lipzen A."/>
            <person name="Chen C."/>
            <person name="Yanf M."/>
            <person name="Daum C."/>
            <person name="Ng V."/>
            <person name="Clum A."/>
            <person name="Ohm R."/>
            <person name="Martin F."/>
            <person name="Silar P."/>
            <person name="Natvig D."/>
            <person name="Lalanne C."/>
            <person name="Gautier V."/>
            <person name="Ament-Velasquez S.L."/>
            <person name="Kruys A."/>
            <person name="Hutchinson M.I."/>
            <person name="Powell A.J."/>
            <person name="Barry K."/>
            <person name="Miller A.N."/>
            <person name="Grigoriev I.V."/>
            <person name="Debuchy R."/>
            <person name="Gladieux P."/>
            <person name="Thoren M.H."/>
            <person name="Johannesson H."/>
        </authorList>
    </citation>
    <scope>NUCLEOTIDE SEQUENCE</scope>
    <source>
        <strain evidence="2">CBS 103.79</strain>
    </source>
</reference>
<protein>
    <submittedName>
        <fullName evidence="2">Uncharacterized protein</fullName>
    </submittedName>
</protein>
<dbReference type="Proteomes" id="UP001303889">
    <property type="component" value="Unassembled WGS sequence"/>
</dbReference>
<feature type="signal peptide" evidence="1">
    <location>
        <begin position="1"/>
        <end position="20"/>
    </location>
</feature>
<reference evidence="2" key="1">
    <citation type="journal article" date="2023" name="Mol. Phylogenet. Evol.">
        <title>Genome-scale phylogeny and comparative genomics of the fungal order Sordariales.</title>
        <authorList>
            <person name="Hensen N."/>
            <person name="Bonometti L."/>
            <person name="Westerberg I."/>
            <person name="Brannstrom I.O."/>
            <person name="Guillou S."/>
            <person name="Cros-Aarteil S."/>
            <person name="Calhoun S."/>
            <person name="Haridas S."/>
            <person name="Kuo A."/>
            <person name="Mondo S."/>
            <person name="Pangilinan J."/>
            <person name="Riley R."/>
            <person name="LaButti K."/>
            <person name="Andreopoulos B."/>
            <person name="Lipzen A."/>
            <person name="Chen C."/>
            <person name="Yan M."/>
            <person name="Daum C."/>
            <person name="Ng V."/>
            <person name="Clum A."/>
            <person name="Steindorff A."/>
            <person name="Ohm R.A."/>
            <person name="Martin F."/>
            <person name="Silar P."/>
            <person name="Natvig D.O."/>
            <person name="Lalanne C."/>
            <person name="Gautier V."/>
            <person name="Ament-Velasquez S.L."/>
            <person name="Kruys A."/>
            <person name="Hutchinson M.I."/>
            <person name="Powell A.J."/>
            <person name="Barry K."/>
            <person name="Miller A.N."/>
            <person name="Grigoriev I.V."/>
            <person name="Debuchy R."/>
            <person name="Gladieux P."/>
            <person name="Hiltunen Thoren M."/>
            <person name="Johannesson H."/>
        </authorList>
    </citation>
    <scope>NUCLEOTIDE SEQUENCE</scope>
    <source>
        <strain evidence="2">CBS 103.79</strain>
    </source>
</reference>
<evidence type="ECO:0000313" key="2">
    <source>
        <dbReference type="EMBL" id="KAK3901784.1"/>
    </source>
</evidence>
<evidence type="ECO:0000313" key="3">
    <source>
        <dbReference type="Proteomes" id="UP001303889"/>
    </source>
</evidence>
<organism evidence="2 3">
    <name type="scientific">Staphylotrichum tortipilum</name>
    <dbReference type="NCBI Taxonomy" id="2831512"/>
    <lineage>
        <taxon>Eukaryota</taxon>
        <taxon>Fungi</taxon>
        <taxon>Dikarya</taxon>
        <taxon>Ascomycota</taxon>
        <taxon>Pezizomycotina</taxon>
        <taxon>Sordariomycetes</taxon>
        <taxon>Sordariomycetidae</taxon>
        <taxon>Sordariales</taxon>
        <taxon>Chaetomiaceae</taxon>
        <taxon>Staphylotrichum</taxon>
    </lineage>
</organism>
<keyword evidence="3" id="KW-1185">Reference proteome</keyword>
<proteinExistence type="predicted"/>
<comment type="caution">
    <text evidence="2">The sequence shown here is derived from an EMBL/GenBank/DDBJ whole genome shotgun (WGS) entry which is preliminary data.</text>
</comment>